<name>A0A915JTB7_ROMCU</name>
<proteinExistence type="predicted"/>
<evidence type="ECO:0000313" key="2">
    <source>
        <dbReference type="WBParaSite" id="nRc.2.0.1.t29585-RA"/>
    </source>
</evidence>
<reference evidence="2" key="1">
    <citation type="submission" date="2022-11" db="UniProtKB">
        <authorList>
            <consortium name="WormBaseParasite"/>
        </authorList>
    </citation>
    <scope>IDENTIFICATION</scope>
</reference>
<dbReference type="AlphaFoldDB" id="A0A915JTB7"/>
<evidence type="ECO:0000313" key="1">
    <source>
        <dbReference type="Proteomes" id="UP000887565"/>
    </source>
</evidence>
<sequence>MFPRKDQTSECQLELQKVIKNGLILDSDSDVLMGIAGGYRKLVTVANDQNCDMLMRVWGASPTLSFLPPGRPMNALKKALYRLPYDKGRLKYVPPNRPL</sequence>
<protein>
    <submittedName>
        <fullName evidence="2">Uncharacterized protein</fullName>
    </submittedName>
</protein>
<dbReference type="Proteomes" id="UP000887565">
    <property type="component" value="Unplaced"/>
</dbReference>
<organism evidence="1 2">
    <name type="scientific">Romanomermis culicivorax</name>
    <name type="common">Nematode worm</name>
    <dbReference type="NCBI Taxonomy" id="13658"/>
    <lineage>
        <taxon>Eukaryota</taxon>
        <taxon>Metazoa</taxon>
        <taxon>Ecdysozoa</taxon>
        <taxon>Nematoda</taxon>
        <taxon>Enoplea</taxon>
        <taxon>Dorylaimia</taxon>
        <taxon>Mermithida</taxon>
        <taxon>Mermithoidea</taxon>
        <taxon>Mermithidae</taxon>
        <taxon>Romanomermis</taxon>
    </lineage>
</organism>
<accession>A0A915JTB7</accession>
<dbReference type="WBParaSite" id="nRc.2.0.1.t29585-RA">
    <property type="protein sequence ID" value="nRc.2.0.1.t29585-RA"/>
    <property type="gene ID" value="nRc.2.0.1.g29585"/>
</dbReference>
<keyword evidence="1" id="KW-1185">Reference proteome</keyword>